<feature type="non-terminal residue" evidence="1">
    <location>
        <position position="1"/>
    </location>
</feature>
<organism evidence="1">
    <name type="scientific">marine metagenome</name>
    <dbReference type="NCBI Taxonomy" id="408172"/>
    <lineage>
        <taxon>unclassified sequences</taxon>
        <taxon>metagenomes</taxon>
        <taxon>ecological metagenomes</taxon>
    </lineage>
</organism>
<evidence type="ECO:0000313" key="1">
    <source>
        <dbReference type="EMBL" id="SVA29065.1"/>
    </source>
</evidence>
<sequence length="36" mass="3507">VITETELRAIAAAASIGCKAGPPKGTNKPAAIGMPT</sequence>
<protein>
    <submittedName>
        <fullName evidence="1">Uncharacterized protein</fullName>
    </submittedName>
</protein>
<feature type="non-terminal residue" evidence="1">
    <location>
        <position position="36"/>
    </location>
</feature>
<name>A0A381ULN1_9ZZZZ</name>
<dbReference type="EMBL" id="UINC01006690">
    <property type="protein sequence ID" value="SVA29065.1"/>
    <property type="molecule type" value="Genomic_DNA"/>
</dbReference>
<reference evidence="1" key="1">
    <citation type="submission" date="2018-05" db="EMBL/GenBank/DDBJ databases">
        <authorList>
            <person name="Lanie J.A."/>
            <person name="Ng W.-L."/>
            <person name="Kazmierczak K.M."/>
            <person name="Andrzejewski T.M."/>
            <person name="Davidsen T.M."/>
            <person name="Wayne K.J."/>
            <person name="Tettelin H."/>
            <person name="Glass J.I."/>
            <person name="Rusch D."/>
            <person name="Podicherti R."/>
            <person name="Tsui H.-C.T."/>
            <person name="Winkler M.E."/>
        </authorList>
    </citation>
    <scope>NUCLEOTIDE SEQUENCE</scope>
</reference>
<accession>A0A381ULN1</accession>
<proteinExistence type="predicted"/>
<dbReference type="AlphaFoldDB" id="A0A381ULN1"/>
<gene>
    <name evidence="1" type="ORF">METZ01_LOCUS81919</name>
</gene>